<dbReference type="AlphaFoldDB" id="A0AA38M7Y0"/>
<evidence type="ECO:0000313" key="3">
    <source>
        <dbReference type="Proteomes" id="UP001168821"/>
    </source>
</evidence>
<name>A0AA38M7Y0_9CUCU</name>
<dbReference type="Proteomes" id="UP001168821">
    <property type="component" value="Unassembled WGS sequence"/>
</dbReference>
<organism evidence="2 3">
    <name type="scientific">Zophobas morio</name>
    <dbReference type="NCBI Taxonomy" id="2755281"/>
    <lineage>
        <taxon>Eukaryota</taxon>
        <taxon>Metazoa</taxon>
        <taxon>Ecdysozoa</taxon>
        <taxon>Arthropoda</taxon>
        <taxon>Hexapoda</taxon>
        <taxon>Insecta</taxon>
        <taxon>Pterygota</taxon>
        <taxon>Neoptera</taxon>
        <taxon>Endopterygota</taxon>
        <taxon>Coleoptera</taxon>
        <taxon>Polyphaga</taxon>
        <taxon>Cucujiformia</taxon>
        <taxon>Tenebrionidae</taxon>
        <taxon>Zophobas</taxon>
    </lineage>
</organism>
<feature type="domain" description="DUF4817" evidence="1">
    <location>
        <begin position="14"/>
        <end position="65"/>
    </location>
</feature>
<proteinExistence type="predicted"/>
<dbReference type="PROSITE" id="PS50096">
    <property type="entry name" value="IQ"/>
    <property type="match status" value="1"/>
</dbReference>
<evidence type="ECO:0000259" key="1">
    <source>
        <dbReference type="Pfam" id="PF16087"/>
    </source>
</evidence>
<dbReference type="Pfam" id="PF16087">
    <property type="entry name" value="DUF4817"/>
    <property type="match status" value="1"/>
</dbReference>
<gene>
    <name evidence="2" type="ORF">Zmor_023921</name>
</gene>
<dbReference type="EMBL" id="JALNTZ010000007">
    <property type="protein sequence ID" value="KAJ3646329.1"/>
    <property type="molecule type" value="Genomic_DNA"/>
</dbReference>
<sequence length="105" mass="12360">MAYFQRAYRFENNELVDMLILDGECHQNAAAASRMYAERFLRRHPPGSPQFTNLVQRDRETGKLQEHRRGHVGRPRLQQMLDLEEEILEIIGEIQQLVPDKSLIE</sequence>
<accession>A0AA38M7Y0</accession>
<evidence type="ECO:0000313" key="2">
    <source>
        <dbReference type="EMBL" id="KAJ3646329.1"/>
    </source>
</evidence>
<comment type="caution">
    <text evidence="2">The sequence shown here is derived from an EMBL/GenBank/DDBJ whole genome shotgun (WGS) entry which is preliminary data.</text>
</comment>
<reference evidence="2" key="1">
    <citation type="journal article" date="2023" name="G3 (Bethesda)">
        <title>Whole genome assemblies of Zophobas morio and Tenebrio molitor.</title>
        <authorList>
            <person name="Kaur S."/>
            <person name="Stinson S.A."/>
            <person name="diCenzo G.C."/>
        </authorList>
    </citation>
    <scope>NUCLEOTIDE SEQUENCE</scope>
    <source>
        <strain evidence="2">QUZm001</strain>
    </source>
</reference>
<keyword evidence="3" id="KW-1185">Reference proteome</keyword>
<dbReference type="InterPro" id="IPR032135">
    <property type="entry name" value="DUF4817"/>
</dbReference>
<protein>
    <recommendedName>
        <fullName evidence="1">DUF4817 domain-containing protein</fullName>
    </recommendedName>
</protein>